<dbReference type="PANTHER" id="PTHR35371:SF1">
    <property type="entry name" value="BLR7753 PROTEIN"/>
    <property type="match status" value="1"/>
</dbReference>
<evidence type="ECO:0000256" key="2">
    <source>
        <dbReference type="ARBA" id="ARBA00022692"/>
    </source>
</evidence>
<comment type="subcellular location">
    <subcellularLocation>
        <location evidence="1">Membrane</location>
    </subcellularLocation>
</comment>
<name>A0A4V1KUC7_9BRAD</name>
<keyword evidence="4 5" id="KW-0472">Membrane</keyword>
<reference evidence="6 7" key="1">
    <citation type="submission" date="2018-11" db="EMBL/GenBank/DDBJ databases">
        <title>Bradyrhizobium sp. nov., isolated from effective nodules of peanut in China.</title>
        <authorList>
            <person name="Li Y."/>
        </authorList>
    </citation>
    <scope>NUCLEOTIDE SEQUENCE [LARGE SCALE GENOMIC DNA]</scope>
    <source>
        <strain evidence="6 7">CCBAU 51770</strain>
    </source>
</reference>
<dbReference type="Proteomes" id="UP000290174">
    <property type="component" value="Unassembled WGS sequence"/>
</dbReference>
<evidence type="ECO:0008006" key="8">
    <source>
        <dbReference type="Google" id="ProtNLM"/>
    </source>
</evidence>
<sequence>MTIELVLLAASVVLGIVHIIIVSHLQSRQRGYWWTASSREHSVAPLTGIAGRAERALRNHLEIFPFFSAAILAVTVTNTHSWLTVWGAHFYFWGRILYAILYMADLPLARSLVWNIPTTGILMIVAGLFLK</sequence>
<dbReference type="RefSeq" id="WP_128936279.1">
    <property type="nucleotide sequence ID" value="NZ_CP022221.1"/>
</dbReference>
<feature type="transmembrane region" description="Helical" evidence="5">
    <location>
        <begin position="112"/>
        <end position="130"/>
    </location>
</feature>
<organism evidence="6 7">
    <name type="scientific">Bradyrhizobium zhanjiangense</name>
    <dbReference type="NCBI Taxonomy" id="1325107"/>
    <lineage>
        <taxon>Bacteria</taxon>
        <taxon>Pseudomonadati</taxon>
        <taxon>Pseudomonadota</taxon>
        <taxon>Alphaproteobacteria</taxon>
        <taxon>Hyphomicrobiales</taxon>
        <taxon>Nitrobacteraceae</taxon>
        <taxon>Bradyrhizobium</taxon>
    </lineage>
</organism>
<feature type="transmembrane region" description="Helical" evidence="5">
    <location>
        <begin position="6"/>
        <end position="25"/>
    </location>
</feature>
<dbReference type="InterPro" id="IPR023352">
    <property type="entry name" value="MAPEG-like_dom_sf"/>
</dbReference>
<accession>A0A4V1KUC7</accession>
<keyword evidence="3 5" id="KW-1133">Transmembrane helix</keyword>
<evidence type="ECO:0000256" key="1">
    <source>
        <dbReference type="ARBA" id="ARBA00004370"/>
    </source>
</evidence>
<dbReference type="Gene3D" id="1.20.120.550">
    <property type="entry name" value="Membrane associated eicosanoid/glutathione metabolism-like domain"/>
    <property type="match status" value="1"/>
</dbReference>
<dbReference type="AlphaFoldDB" id="A0A4V1KUC7"/>
<dbReference type="SUPFAM" id="SSF161084">
    <property type="entry name" value="MAPEG domain-like"/>
    <property type="match status" value="1"/>
</dbReference>
<evidence type="ECO:0000313" key="6">
    <source>
        <dbReference type="EMBL" id="RXG83776.1"/>
    </source>
</evidence>
<dbReference type="GO" id="GO:0016020">
    <property type="term" value="C:membrane"/>
    <property type="evidence" value="ECO:0007669"/>
    <property type="project" value="UniProtKB-SubCell"/>
</dbReference>
<gene>
    <name evidence="6" type="ORF">EAS61_40975</name>
</gene>
<comment type="caution">
    <text evidence="6">The sequence shown here is derived from an EMBL/GenBank/DDBJ whole genome shotgun (WGS) entry which is preliminary data.</text>
</comment>
<dbReference type="InterPro" id="IPR001129">
    <property type="entry name" value="Membr-assoc_MAPEG"/>
</dbReference>
<protein>
    <recommendedName>
        <fullName evidence="8">MAPEG family protein</fullName>
    </recommendedName>
</protein>
<evidence type="ECO:0000256" key="5">
    <source>
        <dbReference type="SAM" id="Phobius"/>
    </source>
</evidence>
<evidence type="ECO:0000256" key="3">
    <source>
        <dbReference type="ARBA" id="ARBA00022989"/>
    </source>
</evidence>
<evidence type="ECO:0000256" key="4">
    <source>
        <dbReference type="ARBA" id="ARBA00023136"/>
    </source>
</evidence>
<evidence type="ECO:0000313" key="7">
    <source>
        <dbReference type="Proteomes" id="UP000290174"/>
    </source>
</evidence>
<dbReference type="Pfam" id="PF01124">
    <property type="entry name" value="MAPEG"/>
    <property type="match status" value="1"/>
</dbReference>
<dbReference type="EMBL" id="RKMK01000095">
    <property type="protein sequence ID" value="RXG83776.1"/>
    <property type="molecule type" value="Genomic_DNA"/>
</dbReference>
<keyword evidence="2 5" id="KW-0812">Transmembrane</keyword>
<proteinExistence type="predicted"/>
<dbReference type="PANTHER" id="PTHR35371">
    <property type="entry name" value="INNER MEMBRANE PROTEIN"/>
    <property type="match status" value="1"/>
</dbReference>